<dbReference type="InterPro" id="IPR050951">
    <property type="entry name" value="Retrovirus_Pol_polyprotein"/>
</dbReference>
<dbReference type="InterPro" id="IPR036397">
    <property type="entry name" value="RNaseH_sf"/>
</dbReference>
<evidence type="ECO:0000313" key="2">
    <source>
        <dbReference type="EMBL" id="CAB4006538.1"/>
    </source>
</evidence>
<protein>
    <submittedName>
        <fullName evidence="2">Sec1 family domain-containing 2</fullName>
    </submittedName>
</protein>
<feature type="region of interest" description="Disordered" evidence="1">
    <location>
        <begin position="185"/>
        <end position="254"/>
    </location>
</feature>
<dbReference type="PANTHER" id="PTHR37984">
    <property type="entry name" value="PROTEIN CBG26694"/>
    <property type="match status" value="1"/>
</dbReference>
<feature type="compositionally biased region" description="Polar residues" evidence="1">
    <location>
        <begin position="190"/>
        <end position="201"/>
    </location>
</feature>
<dbReference type="PROSITE" id="PS50994">
    <property type="entry name" value="INTEGRASE"/>
    <property type="match status" value="1"/>
</dbReference>
<dbReference type="GO" id="GO:0015074">
    <property type="term" value="P:DNA integration"/>
    <property type="evidence" value="ECO:0007669"/>
    <property type="project" value="InterPro"/>
</dbReference>
<gene>
    <name evidence="2" type="ORF">PACLA_8A034556</name>
</gene>
<proteinExistence type="predicted"/>
<evidence type="ECO:0000313" key="3">
    <source>
        <dbReference type="Proteomes" id="UP001152795"/>
    </source>
</evidence>
<dbReference type="EMBL" id="CACRXK020005534">
    <property type="protein sequence ID" value="CAB4006538.1"/>
    <property type="molecule type" value="Genomic_DNA"/>
</dbReference>
<evidence type="ECO:0000256" key="1">
    <source>
        <dbReference type="SAM" id="MobiDB-lite"/>
    </source>
</evidence>
<dbReference type="PANTHER" id="PTHR37984:SF5">
    <property type="entry name" value="PROTEIN NYNRIN-LIKE"/>
    <property type="match status" value="1"/>
</dbReference>
<dbReference type="InterPro" id="IPR001584">
    <property type="entry name" value="Integrase_cat-core"/>
</dbReference>
<name>A0A6S7IYB1_PARCT</name>
<comment type="caution">
    <text evidence="2">The sequence shown here is derived from an EMBL/GenBank/DDBJ whole genome shotgun (WGS) entry which is preliminary data.</text>
</comment>
<dbReference type="AlphaFoldDB" id="A0A6S7IYB1"/>
<dbReference type="Gene3D" id="3.30.420.10">
    <property type="entry name" value="Ribonuclease H-like superfamily/Ribonuclease H"/>
    <property type="match status" value="1"/>
</dbReference>
<sequence length="254" mass="28675">MCRSSGKLDAIETKDSKPEETGNDFLFLDTVTAAVDETKTQRIEIVKTLFARHGVPEVVKSDTGPQYSAEFAKTWGFKHVTSSPLYPQSNGLVERTVRTAKSIVAKARRDYQDPNLAILEHRNTPINGVGSLSRLSIGRRLWSTRGKIWKPAIITSKAETPRSFNIMTEDGAQYRRNRIHLRKAYDRVSRSSSPEKSTEGPSKSRLTHRSGMNNYNIKKQENKETLSSTGETASPVKTRLGRMIRKPTQYKDYV</sequence>
<dbReference type="GO" id="GO:0003676">
    <property type="term" value="F:nucleic acid binding"/>
    <property type="evidence" value="ECO:0007669"/>
    <property type="project" value="InterPro"/>
</dbReference>
<reference evidence="2" key="1">
    <citation type="submission" date="2020-04" db="EMBL/GenBank/DDBJ databases">
        <authorList>
            <person name="Alioto T."/>
            <person name="Alioto T."/>
            <person name="Gomez Garrido J."/>
        </authorList>
    </citation>
    <scope>NUCLEOTIDE SEQUENCE</scope>
    <source>
        <strain evidence="2">A484AB</strain>
    </source>
</reference>
<dbReference type="SUPFAM" id="SSF53098">
    <property type="entry name" value="Ribonuclease H-like"/>
    <property type="match status" value="1"/>
</dbReference>
<accession>A0A6S7IYB1</accession>
<organism evidence="2 3">
    <name type="scientific">Paramuricea clavata</name>
    <name type="common">Red gorgonian</name>
    <name type="synonym">Violescent sea-whip</name>
    <dbReference type="NCBI Taxonomy" id="317549"/>
    <lineage>
        <taxon>Eukaryota</taxon>
        <taxon>Metazoa</taxon>
        <taxon>Cnidaria</taxon>
        <taxon>Anthozoa</taxon>
        <taxon>Octocorallia</taxon>
        <taxon>Malacalcyonacea</taxon>
        <taxon>Plexauridae</taxon>
        <taxon>Paramuricea</taxon>
    </lineage>
</organism>
<dbReference type="OrthoDB" id="6493431at2759"/>
<dbReference type="InterPro" id="IPR012337">
    <property type="entry name" value="RNaseH-like_sf"/>
</dbReference>
<keyword evidence="3" id="KW-1185">Reference proteome</keyword>
<dbReference type="Proteomes" id="UP001152795">
    <property type="component" value="Unassembled WGS sequence"/>
</dbReference>